<dbReference type="PANTHER" id="PTHR41773">
    <property type="entry name" value="GTP PYROPHOSPHATASE-RELATED"/>
    <property type="match status" value="1"/>
</dbReference>
<dbReference type="PANTHER" id="PTHR41773:SF1">
    <property type="entry name" value="RELA_SPOT DOMAIN-CONTAINING PROTEIN"/>
    <property type="match status" value="1"/>
</dbReference>
<reference evidence="2 3" key="1">
    <citation type="submission" date="2021-09" db="EMBL/GenBank/DDBJ databases">
        <title>The complete genome sequence of a new microorganism.</title>
        <authorList>
            <person name="Zi Z."/>
        </authorList>
    </citation>
    <scope>NUCLEOTIDE SEQUENCE [LARGE SCALE GENOMIC DNA]</scope>
    <source>
        <strain evidence="2 3">WGZ8</strain>
    </source>
</reference>
<feature type="domain" description="RelA/SpoT" evidence="1">
    <location>
        <begin position="44"/>
        <end position="170"/>
    </location>
</feature>
<dbReference type="Gene3D" id="3.30.460.10">
    <property type="entry name" value="Beta Polymerase, domain 2"/>
    <property type="match status" value="1"/>
</dbReference>
<dbReference type="Gene3D" id="1.10.287.860">
    <property type="entry name" value="Nucleotidyltransferase"/>
    <property type="match status" value="1"/>
</dbReference>
<accession>A0ABS7VHD0</accession>
<dbReference type="EMBL" id="JAIRBM010000001">
    <property type="protein sequence ID" value="MBZ6074908.1"/>
    <property type="molecule type" value="Genomic_DNA"/>
</dbReference>
<evidence type="ECO:0000313" key="2">
    <source>
        <dbReference type="EMBL" id="MBZ6074908.1"/>
    </source>
</evidence>
<evidence type="ECO:0000259" key="1">
    <source>
        <dbReference type="SMART" id="SM00954"/>
    </source>
</evidence>
<protein>
    <submittedName>
        <fullName evidence="2">RelA/SpoT domain-containing protein</fullName>
    </submittedName>
</protein>
<name>A0ABS7VHD0_9HYPH</name>
<sequence length="351" mass="40244">MNQTSNRHWLIEILPRHTRLTVAVKSLLENILRERQIEYLDINGRVKTLDSALEKIKRKKYSNPKSQMTDLSGIRVITYLESQVLEVTSAIRELFSVDEENSLDRSTVLGSDRIGYRSAHFVCSLGEARSQLPEYVSLGDLKFEIQVRTVLQHAWAELAHDRSFKFQTGLPTGIQRKLNLYAGMLEIVDSAFDSIAQEIDEYTVQLNNKSLNQLSEVEINSISISKFIKELLQHTYINIEYKDLDDDILKELADFGVKNIGQLEAMATDDFIRWYESNKASTTTFSLLRDMMIYTNFDLYFSNDVNWGAIDLQDYEIFASSFGKDKVKAALNENEIDVLDGNNNIIDINAL</sequence>
<organism evidence="2 3">
    <name type="scientific">Microvirga puerhi</name>
    <dbReference type="NCBI Taxonomy" id="2876078"/>
    <lineage>
        <taxon>Bacteria</taxon>
        <taxon>Pseudomonadati</taxon>
        <taxon>Pseudomonadota</taxon>
        <taxon>Alphaproteobacteria</taxon>
        <taxon>Hyphomicrobiales</taxon>
        <taxon>Methylobacteriaceae</taxon>
        <taxon>Microvirga</taxon>
    </lineage>
</organism>
<gene>
    <name evidence="2" type="ORF">K9B37_01145</name>
</gene>
<dbReference type="CDD" id="cd05399">
    <property type="entry name" value="NT_Rel-Spo_like"/>
    <property type="match status" value="1"/>
</dbReference>
<dbReference type="SUPFAM" id="SSF81301">
    <property type="entry name" value="Nucleotidyltransferase"/>
    <property type="match status" value="1"/>
</dbReference>
<comment type="caution">
    <text evidence="2">The sequence shown here is derived from an EMBL/GenBank/DDBJ whole genome shotgun (WGS) entry which is preliminary data.</text>
</comment>
<dbReference type="InterPro" id="IPR007685">
    <property type="entry name" value="RelA_SpoT"/>
</dbReference>
<proteinExistence type="predicted"/>
<dbReference type="Pfam" id="PF04607">
    <property type="entry name" value="RelA_SpoT"/>
    <property type="match status" value="1"/>
</dbReference>
<evidence type="ECO:0000313" key="3">
    <source>
        <dbReference type="Proteomes" id="UP000704176"/>
    </source>
</evidence>
<keyword evidence="3" id="KW-1185">Reference proteome</keyword>
<dbReference type="SMART" id="SM00954">
    <property type="entry name" value="RelA_SpoT"/>
    <property type="match status" value="1"/>
</dbReference>
<dbReference type="Proteomes" id="UP000704176">
    <property type="component" value="Unassembled WGS sequence"/>
</dbReference>
<dbReference type="RefSeq" id="WP_224310959.1">
    <property type="nucleotide sequence ID" value="NZ_JAIRBM010000001.1"/>
</dbReference>
<dbReference type="InterPro" id="IPR043519">
    <property type="entry name" value="NT_sf"/>
</dbReference>